<name>A0A7W6APK6_9HYPH</name>
<dbReference type="InterPro" id="IPR019734">
    <property type="entry name" value="TPR_rpt"/>
</dbReference>
<accession>A0A7W6APK6</accession>
<dbReference type="GO" id="GO:0005871">
    <property type="term" value="C:kinesin complex"/>
    <property type="evidence" value="ECO:0007669"/>
    <property type="project" value="InterPro"/>
</dbReference>
<evidence type="ECO:0000256" key="2">
    <source>
        <dbReference type="ARBA" id="ARBA00009622"/>
    </source>
</evidence>
<gene>
    <name evidence="14" type="ORF">GGR33_005160</name>
</gene>
<comment type="subcellular location">
    <subcellularLocation>
        <location evidence="1">Cytoplasm</location>
        <location evidence="1">Cytoskeleton</location>
    </subcellularLocation>
</comment>
<keyword evidence="9" id="KW-0206">Cytoskeleton</keyword>
<dbReference type="GO" id="GO:0005874">
    <property type="term" value="C:microtubule"/>
    <property type="evidence" value="ECO:0007669"/>
    <property type="project" value="UniProtKB-KW"/>
</dbReference>
<dbReference type="PANTHER" id="PTHR45783:SF3">
    <property type="entry name" value="KINESIN LIGHT CHAIN"/>
    <property type="match status" value="1"/>
</dbReference>
<evidence type="ECO:0000256" key="11">
    <source>
        <dbReference type="SAM" id="Coils"/>
    </source>
</evidence>
<evidence type="ECO:0000256" key="7">
    <source>
        <dbReference type="ARBA" id="ARBA00023054"/>
    </source>
</evidence>
<dbReference type="GO" id="GO:0005737">
    <property type="term" value="C:cytoplasm"/>
    <property type="evidence" value="ECO:0007669"/>
    <property type="project" value="TreeGrafter"/>
</dbReference>
<keyword evidence="7 11" id="KW-0175">Coiled coil</keyword>
<dbReference type="EMBL" id="JACIDN010000015">
    <property type="protein sequence ID" value="MBB3905619.1"/>
    <property type="molecule type" value="Genomic_DNA"/>
</dbReference>
<evidence type="ECO:0000256" key="3">
    <source>
        <dbReference type="ARBA" id="ARBA00022490"/>
    </source>
</evidence>
<evidence type="ECO:0000256" key="8">
    <source>
        <dbReference type="ARBA" id="ARBA00023175"/>
    </source>
</evidence>
<dbReference type="PROSITE" id="PS50005">
    <property type="entry name" value="TPR"/>
    <property type="match status" value="1"/>
</dbReference>
<dbReference type="PANTHER" id="PTHR45783">
    <property type="entry name" value="KINESIN LIGHT CHAIN"/>
    <property type="match status" value="1"/>
</dbReference>
<dbReference type="InterPro" id="IPR024983">
    <property type="entry name" value="CHAT_dom"/>
</dbReference>
<dbReference type="SUPFAM" id="SSF48452">
    <property type="entry name" value="TPR-like"/>
    <property type="match status" value="4"/>
</dbReference>
<dbReference type="InterPro" id="IPR002151">
    <property type="entry name" value="Kinesin_light"/>
</dbReference>
<keyword evidence="3" id="KW-0963">Cytoplasm</keyword>
<evidence type="ECO:0000256" key="10">
    <source>
        <dbReference type="PROSITE-ProRule" id="PRU00339"/>
    </source>
</evidence>
<dbReference type="AlphaFoldDB" id="A0A7W6APK6"/>
<dbReference type="GO" id="GO:0019894">
    <property type="term" value="F:kinesin binding"/>
    <property type="evidence" value="ECO:0007669"/>
    <property type="project" value="TreeGrafter"/>
</dbReference>
<dbReference type="Pfam" id="PF13374">
    <property type="entry name" value="TPR_10"/>
    <property type="match status" value="2"/>
</dbReference>
<dbReference type="InterPro" id="IPR011990">
    <property type="entry name" value="TPR-like_helical_dom_sf"/>
</dbReference>
<dbReference type="Pfam" id="PF12770">
    <property type="entry name" value="CHAT"/>
    <property type="match status" value="1"/>
</dbReference>
<evidence type="ECO:0000256" key="4">
    <source>
        <dbReference type="ARBA" id="ARBA00022701"/>
    </source>
</evidence>
<keyword evidence="4" id="KW-0493">Microtubule</keyword>
<dbReference type="GO" id="GO:0007018">
    <property type="term" value="P:microtubule-based movement"/>
    <property type="evidence" value="ECO:0007669"/>
    <property type="project" value="TreeGrafter"/>
</dbReference>
<feature type="repeat" description="TPR" evidence="10">
    <location>
        <begin position="72"/>
        <end position="105"/>
    </location>
</feature>
<dbReference type="Pfam" id="PF13424">
    <property type="entry name" value="TPR_12"/>
    <property type="match status" value="3"/>
</dbReference>
<evidence type="ECO:0000256" key="9">
    <source>
        <dbReference type="ARBA" id="ARBA00023212"/>
    </source>
</evidence>
<evidence type="ECO:0000256" key="6">
    <source>
        <dbReference type="ARBA" id="ARBA00022803"/>
    </source>
</evidence>
<dbReference type="Pfam" id="PF13181">
    <property type="entry name" value="TPR_8"/>
    <property type="match status" value="1"/>
</dbReference>
<reference evidence="14 15" key="1">
    <citation type="submission" date="2020-08" db="EMBL/GenBank/DDBJ databases">
        <title>Genomic Encyclopedia of Type Strains, Phase IV (KMG-IV): sequencing the most valuable type-strain genomes for metagenomic binning, comparative biology and taxonomic classification.</title>
        <authorList>
            <person name="Goeker M."/>
        </authorList>
    </citation>
    <scope>NUCLEOTIDE SEQUENCE [LARGE SCALE GENOMIC DNA]</scope>
    <source>
        <strain evidence="14 15">DSM 24105</strain>
    </source>
</reference>
<keyword evidence="6 10" id="KW-0802">TPR repeat</keyword>
<keyword evidence="12" id="KW-0732">Signal</keyword>
<evidence type="ECO:0000259" key="13">
    <source>
        <dbReference type="Pfam" id="PF12770"/>
    </source>
</evidence>
<dbReference type="Proteomes" id="UP000517759">
    <property type="component" value="Unassembled WGS sequence"/>
</dbReference>
<organism evidence="14 15">
    <name type="scientific">Methylobacterium brachythecii</name>
    <dbReference type="NCBI Taxonomy" id="1176177"/>
    <lineage>
        <taxon>Bacteria</taxon>
        <taxon>Pseudomonadati</taxon>
        <taxon>Pseudomonadota</taxon>
        <taxon>Alphaproteobacteria</taxon>
        <taxon>Hyphomicrobiales</taxon>
        <taxon>Methylobacteriaceae</taxon>
        <taxon>Methylobacterium</taxon>
    </lineage>
</organism>
<evidence type="ECO:0000256" key="5">
    <source>
        <dbReference type="ARBA" id="ARBA00022737"/>
    </source>
</evidence>
<keyword evidence="8" id="KW-0505">Motor protein</keyword>
<dbReference type="RefSeq" id="WP_183513712.1">
    <property type="nucleotide sequence ID" value="NZ_BSPG01000064.1"/>
</dbReference>
<protein>
    <submittedName>
        <fullName evidence="14">CHAT domain-containing protein/Tfp pilus assembly protein PilF</fullName>
    </submittedName>
</protein>
<evidence type="ECO:0000313" key="15">
    <source>
        <dbReference type="Proteomes" id="UP000517759"/>
    </source>
</evidence>
<proteinExistence type="inferred from homology"/>
<feature type="chain" id="PRO_5031273644" evidence="12">
    <location>
        <begin position="25"/>
        <end position="1062"/>
    </location>
</feature>
<comment type="similarity">
    <text evidence="2">Belongs to the kinesin light chain family.</text>
</comment>
<sequence length="1062" mass="114695">MRQSRASLRVVGAMLFASVMTSGAARGESPREIGNRISAYQRKGDFSKAMAEAKVLEAHVRRRVGTHNLSYAIALSYLGQCSLDLARYSEAEEYYRRAATMAEQLHDPFQVTLNGEVADTLRKRGRFMEAEGAARKAVATGERMLGSQHEDTVRVTRQLADILHDESRDIEAEPLYRRVLVLEEKRTGANSSETGATVAGLGISLLGQARFREAEPMMRRALAISEALYGPDHPDAGILLINLGTTLEQQGRVAEAEPLYRRSLANREKGLGPRHPDVGQSLMMLGSSLHLQNRHAEAESLFRRSLDIREAALGPDHADVARSLSNLGSALQWQGKNVEAEAMHRRALAIRERVYGLTAPDVAISLSNLAGALTNQDRIEESEPLVRRALAIREAALGPSHPQVGVALNDLAYLLEREGKPREARDLYLKALAIREGALGPQHPNTIATLRNLARVSDGMGDIGGALVWSRRAVAAVLAEPEQAQSETVSGVMQPDRAEVQADFLGRQVTTFYEHVRLLGRAAEAGLEPAPTLAAEAFETCQRTGNSRASAALRQTSIRFAAGSDRLAELTRRLQDLTAQRTELNQRLVAAIAKGTAEIAAETGRLRQALAQAEAEIATGTETLRREFPRYAELTRPRPITVADAQRLLDPDEAMVVLLTGTPDSFVFAITREGVSWRKLPLDAEAISEKVAAFRRGLDLVEFQRSGSDPAARFDLGRAHALYETLLGPVAGTIAGKHGLVFVPTGALTALPFHLLVTEAPAIPERQAPRMTDYRDAAWLIRGHAVSVLPSVNSLDALRATPRGASAPSTMIGFGDPVFSRADAPPMVASARGGGEAPRATRAGYSDFWRGAGIDRERLSQALPQLPETADELNAISHRLKVSASDVFLGEQATERAVKQAPLSNYRIVYFATHGLVAGDIKGIGEPSLALTLPRQPSETDDGLLTASEVAALHLNADWVVLSACNTIAGDRPGAEALSGLVRAFFYAGARALLVTHWSAGSEAATRLTTSTFTLLEAQPSLGRAEALRRAMLDYIAQAARPLDAYPAFWAPFAVIGEGGAR</sequence>
<feature type="signal peptide" evidence="12">
    <location>
        <begin position="1"/>
        <end position="24"/>
    </location>
</feature>
<dbReference type="Gene3D" id="1.25.40.10">
    <property type="entry name" value="Tetratricopeptide repeat domain"/>
    <property type="match status" value="4"/>
</dbReference>
<keyword evidence="5" id="KW-0677">Repeat</keyword>
<evidence type="ECO:0000313" key="14">
    <source>
        <dbReference type="EMBL" id="MBB3905619.1"/>
    </source>
</evidence>
<evidence type="ECO:0000256" key="1">
    <source>
        <dbReference type="ARBA" id="ARBA00004245"/>
    </source>
</evidence>
<feature type="domain" description="CHAT" evidence="13">
    <location>
        <begin position="719"/>
        <end position="1058"/>
    </location>
</feature>
<evidence type="ECO:0000256" key="12">
    <source>
        <dbReference type="SAM" id="SignalP"/>
    </source>
</evidence>
<feature type="coiled-coil region" evidence="11">
    <location>
        <begin position="560"/>
        <end position="594"/>
    </location>
</feature>
<dbReference type="SMART" id="SM00028">
    <property type="entry name" value="TPR"/>
    <property type="match status" value="8"/>
</dbReference>
<comment type="caution">
    <text evidence="14">The sequence shown here is derived from an EMBL/GenBank/DDBJ whole genome shotgun (WGS) entry which is preliminary data.</text>
</comment>